<dbReference type="EMBL" id="CP058998">
    <property type="protein sequence ID" value="QLJ53433.1"/>
    <property type="molecule type" value="Genomic_DNA"/>
</dbReference>
<evidence type="ECO:0000256" key="13">
    <source>
        <dbReference type="ARBA" id="ARBA00045103"/>
    </source>
</evidence>
<comment type="catalytic activity">
    <reaction evidence="14">
        <text>an alpha-D-Man-(1-&gt;3)-beta-D-Man-(1-&gt;4)-beta-D-GlcNAc-(1-&gt;4)-alpha-D-GlcNAc-diphospho-di-trans,poly-cis-dolichol + GDP-alpha-D-mannose = an alpha-D-Man-(1-&gt;3)-[alpha-D-Man-(1-&gt;6)]-beta-D-Man-(1-&gt;4)-beta-D-GlcNAc-(1-&gt;4)-alpha-D-GlcNAc-diphospho-di-trans,poly-cis-dolichol + GDP + H(+)</text>
        <dbReference type="Rhea" id="RHEA:29519"/>
        <dbReference type="Rhea" id="RHEA-COMP:19513"/>
        <dbReference type="Rhea" id="RHEA-COMP:19515"/>
        <dbReference type="ChEBI" id="CHEBI:15378"/>
        <dbReference type="ChEBI" id="CHEBI:57527"/>
        <dbReference type="ChEBI" id="CHEBI:58189"/>
        <dbReference type="ChEBI" id="CHEBI:132510"/>
        <dbReference type="ChEBI" id="CHEBI:132511"/>
        <dbReference type="EC" id="2.4.1.257"/>
    </reaction>
    <physiologicalReaction direction="left-to-right" evidence="14">
        <dbReference type="Rhea" id="RHEA:29520"/>
    </physiologicalReaction>
</comment>
<dbReference type="InterPro" id="IPR028098">
    <property type="entry name" value="Glyco_trans_4-like_N"/>
</dbReference>
<comment type="catalytic activity">
    <reaction evidence="13">
        <text>a beta-D-Man-(1-&gt;4)-beta-D-GlcNAc-(1-&gt;4)-alpha-D-GlcNAc-diphospho-di-trans,poly-cis-dolichol + GDP-alpha-D-mannose = an alpha-D-Man-(1-&gt;3)-beta-D-Man-(1-&gt;4)-beta-D-GlcNAc-(1-&gt;4)-alpha-D-GlcNAc-diphospho-di-trans,poly-cis-dolichol + GDP + H(+)</text>
        <dbReference type="Rhea" id="RHEA:29515"/>
        <dbReference type="Rhea" id="RHEA-COMP:19511"/>
        <dbReference type="Rhea" id="RHEA-COMP:19513"/>
        <dbReference type="ChEBI" id="CHEBI:15378"/>
        <dbReference type="ChEBI" id="CHEBI:57527"/>
        <dbReference type="ChEBI" id="CHEBI:58189"/>
        <dbReference type="ChEBI" id="CHEBI:58472"/>
        <dbReference type="ChEBI" id="CHEBI:132510"/>
        <dbReference type="EC" id="2.4.1.132"/>
    </reaction>
    <physiologicalReaction direction="left-to-right" evidence="13">
        <dbReference type="Rhea" id="RHEA:29516"/>
    </physiologicalReaction>
</comment>
<keyword evidence="5 17" id="KW-0808">Transferase</keyword>
<dbReference type="SUPFAM" id="SSF53756">
    <property type="entry name" value="UDP-Glycosyltransferase/glycogen phosphorylase"/>
    <property type="match status" value="1"/>
</dbReference>
<evidence type="ECO:0000259" key="15">
    <source>
        <dbReference type="Pfam" id="PF00534"/>
    </source>
</evidence>
<proteinExistence type="predicted"/>
<evidence type="ECO:0000256" key="5">
    <source>
        <dbReference type="ARBA" id="ARBA00022679"/>
    </source>
</evidence>
<evidence type="ECO:0000313" key="18">
    <source>
        <dbReference type="Proteomes" id="UP000510821"/>
    </source>
</evidence>
<comment type="pathway">
    <text evidence="2">Protein modification; protein glycosylation.</text>
</comment>
<dbReference type="Proteomes" id="UP000510821">
    <property type="component" value="Chromosome"/>
</dbReference>
<sequence length="376" mass="44072">MKLAIAHPFLRLRGGAERVVLKIAQHFDAKVYCSIYEPENTFSEFKNVEIEVMGSRLRSLASLLPARVGSAAVAGQQFYFRELDDYDVVNAQGTPSEWIRNRNSPVVWYCFSPNREAFDLYEWRMRRRNILQKALYWSFMRPYRRIEFSVVPRIEHIFAISRNVQDRIEKYLGRESEILMPGVEYENFHAGDYEKYFFYPSRIAPEKNFEMAIEAFKKFRKGHKDWKFVIAGALDRKRGEHVAYYNKIRGMLGGDGEIMLDLPTERIVELYSNCFCVLYTPVNEDYGLIPLEAFASSKPCIAINQAGPTELVRKGVGYLVNDIDEMVKRMDYLAEHKDAAERLGRAARKYVEREFSWEKFLKRFEEVCLKLSKERA</sequence>
<dbReference type="InterPro" id="IPR001296">
    <property type="entry name" value="Glyco_trans_1"/>
</dbReference>
<evidence type="ECO:0000313" key="17">
    <source>
        <dbReference type="EMBL" id="QLJ53433.1"/>
    </source>
</evidence>
<protein>
    <recommendedName>
        <fullName evidence="10">GDP-Man:Man(1)GlcNAc(2)-PP-Dol alpha-1,3-mannosyltransferase</fullName>
        <ecNumber evidence="4">2.4.1.132</ecNumber>
        <ecNumber evidence="3">2.4.1.257</ecNumber>
    </recommendedName>
    <alternativeName>
        <fullName evidence="12">GDP-Man:Man(1)GlcNAc(2)-PP-dolichol mannosyltransferase</fullName>
    </alternativeName>
    <alternativeName>
        <fullName evidence="11">GDP-Man:Man(2)GlcNAc(2)-PP-Dol alpha-1,6-mannosyltransferase</fullName>
    </alternativeName>
</protein>
<evidence type="ECO:0000256" key="9">
    <source>
        <dbReference type="ARBA" id="ARBA00023136"/>
    </source>
</evidence>
<gene>
    <name evidence="17" type="ORF">Sv326_1258</name>
</gene>
<dbReference type="Pfam" id="PF13439">
    <property type="entry name" value="Glyco_transf_4"/>
    <property type="match status" value="1"/>
</dbReference>
<feature type="domain" description="Glycosyl transferase family 1" evidence="15">
    <location>
        <begin position="194"/>
        <end position="349"/>
    </location>
</feature>
<evidence type="ECO:0000256" key="8">
    <source>
        <dbReference type="ARBA" id="ARBA00022989"/>
    </source>
</evidence>
<dbReference type="InterPro" id="IPR027054">
    <property type="entry name" value="ALG2"/>
</dbReference>
<evidence type="ECO:0000256" key="3">
    <source>
        <dbReference type="ARBA" id="ARBA00011969"/>
    </source>
</evidence>
<reference evidence="18" key="1">
    <citation type="submission" date="2020-07" db="EMBL/GenBank/DDBJ databases">
        <title>Metabolic diversity and evolutionary history of the archaeal phylum ###Micrarchaeota### uncovered from a freshwater lake metagenome.</title>
        <authorList>
            <person name="Kadnikov V.V."/>
            <person name="Savvichev A.S."/>
            <person name="Mardanov A.V."/>
            <person name="Beletsky A.V."/>
            <person name="Chupakov A.V."/>
            <person name="Kokryatskaya N.M."/>
            <person name="Pimenov N.V."/>
            <person name="Ravin N.V."/>
        </authorList>
    </citation>
    <scope>NUCLEOTIDE SEQUENCE [LARGE SCALE GENOMIC DNA]</scope>
</reference>
<comment type="subcellular location">
    <subcellularLocation>
        <location evidence="1">Endoplasmic reticulum membrane</location>
    </subcellularLocation>
</comment>
<dbReference type="EC" id="2.4.1.132" evidence="4"/>
<organism evidence="17 18">
    <name type="scientific">Fermentimicrarchaeum limneticum</name>
    <dbReference type="NCBI Taxonomy" id="2795018"/>
    <lineage>
        <taxon>Archaea</taxon>
        <taxon>Candidatus Micrarchaeota</taxon>
        <taxon>Candidatus Fermentimicrarchaeales</taxon>
        <taxon>Candidatus Fermentimicrarchaeaceae</taxon>
        <taxon>Candidatus Fermentimicrarchaeum</taxon>
    </lineage>
</organism>
<dbReference type="EC" id="2.4.1.257" evidence="3"/>
<evidence type="ECO:0000256" key="2">
    <source>
        <dbReference type="ARBA" id="ARBA00004922"/>
    </source>
</evidence>
<dbReference type="Gene3D" id="3.40.50.2000">
    <property type="entry name" value="Glycogen Phosphorylase B"/>
    <property type="match status" value="2"/>
</dbReference>
<dbReference type="UniPathway" id="UPA00378"/>
<evidence type="ECO:0000256" key="7">
    <source>
        <dbReference type="ARBA" id="ARBA00022824"/>
    </source>
</evidence>
<dbReference type="CDD" id="cd03801">
    <property type="entry name" value="GT4_PimA-like"/>
    <property type="match status" value="1"/>
</dbReference>
<evidence type="ECO:0000256" key="10">
    <source>
        <dbReference type="ARBA" id="ARBA00032047"/>
    </source>
</evidence>
<name>A0A7D5XFV4_FERL1</name>
<dbReference type="AlphaFoldDB" id="A0A7D5XFV4"/>
<evidence type="ECO:0000256" key="6">
    <source>
        <dbReference type="ARBA" id="ARBA00022692"/>
    </source>
</evidence>
<evidence type="ECO:0000256" key="14">
    <source>
        <dbReference type="ARBA" id="ARBA00045104"/>
    </source>
</evidence>
<evidence type="ECO:0000256" key="11">
    <source>
        <dbReference type="ARBA" id="ARBA00032333"/>
    </source>
</evidence>
<dbReference type="Pfam" id="PF00534">
    <property type="entry name" value="Glycos_transf_1"/>
    <property type="match status" value="1"/>
</dbReference>
<dbReference type="GO" id="GO:0004378">
    <property type="term" value="F:GDP-Man:Man(1)GlcNAc(2)-PP-Dol alpha-1,3-mannosyltransferase activity"/>
    <property type="evidence" value="ECO:0007669"/>
    <property type="project" value="UniProtKB-EC"/>
</dbReference>
<keyword evidence="9" id="KW-0472">Membrane</keyword>
<dbReference type="PANTHER" id="PTHR45918:SF1">
    <property type="entry name" value="ALPHA-1,3_1,6-MANNOSYLTRANSFERASE ALG2"/>
    <property type="match status" value="1"/>
</dbReference>
<keyword evidence="7" id="KW-0256">Endoplasmic reticulum</keyword>
<dbReference type="KEGG" id="flt:Sv326_1258"/>
<dbReference type="GO" id="GO:0102704">
    <property type="term" value="F:GDP-Man:Man(2)GlcNAc(2)-PP-Dol alpha-1,6-mannosyltransferase activity"/>
    <property type="evidence" value="ECO:0007669"/>
    <property type="project" value="UniProtKB-EC"/>
</dbReference>
<evidence type="ECO:0000256" key="4">
    <source>
        <dbReference type="ARBA" id="ARBA00012649"/>
    </source>
</evidence>
<evidence type="ECO:0000256" key="12">
    <source>
        <dbReference type="ARBA" id="ARBA00032874"/>
    </source>
</evidence>
<evidence type="ECO:0000259" key="16">
    <source>
        <dbReference type="Pfam" id="PF13439"/>
    </source>
</evidence>
<feature type="domain" description="Glycosyltransferase subfamily 4-like N-terminal" evidence="16">
    <location>
        <begin position="14"/>
        <end position="182"/>
    </location>
</feature>
<evidence type="ECO:0000256" key="1">
    <source>
        <dbReference type="ARBA" id="ARBA00004586"/>
    </source>
</evidence>
<dbReference type="PANTHER" id="PTHR45918">
    <property type="entry name" value="ALPHA-1,3/1,6-MANNOSYLTRANSFERASE ALG2"/>
    <property type="match status" value="1"/>
</dbReference>
<keyword evidence="8" id="KW-1133">Transmembrane helix</keyword>
<accession>A0A7D5XFV4</accession>
<keyword evidence="6" id="KW-0812">Transmembrane</keyword>